<dbReference type="AlphaFoldDB" id="A0A645GZB3"/>
<protein>
    <submittedName>
        <fullName evidence="1">Uncharacterized protein</fullName>
    </submittedName>
</protein>
<proteinExistence type="predicted"/>
<evidence type="ECO:0000313" key="1">
    <source>
        <dbReference type="EMBL" id="MPN32078.1"/>
    </source>
</evidence>
<organism evidence="1">
    <name type="scientific">bioreactor metagenome</name>
    <dbReference type="NCBI Taxonomy" id="1076179"/>
    <lineage>
        <taxon>unclassified sequences</taxon>
        <taxon>metagenomes</taxon>
        <taxon>ecological metagenomes</taxon>
    </lineage>
</organism>
<gene>
    <name evidence="1" type="ORF">SDC9_179554</name>
</gene>
<comment type="caution">
    <text evidence="1">The sequence shown here is derived from an EMBL/GenBank/DDBJ whole genome shotgun (WGS) entry which is preliminary data.</text>
</comment>
<reference evidence="1" key="1">
    <citation type="submission" date="2019-08" db="EMBL/GenBank/DDBJ databases">
        <authorList>
            <person name="Kucharzyk K."/>
            <person name="Murdoch R.W."/>
            <person name="Higgins S."/>
            <person name="Loffler F."/>
        </authorList>
    </citation>
    <scope>NUCLEOTIDE SEQUENCE</scope>
</reference>
<sequence>MSLNQFPDKDEKMYGLNGSPTRVLRIFSLEANTDRETWRGSSDELSQKLARKLQELKFV</sequence>
<dbReference type="EMBL" id="VSSQ01083891">
    <property type="protein sequence ID" value="MPN32078.1"/>
    <property type="molecule type" value="Genomic_DNA"/>
</dbReference>
<name>A0A645GZB3_9ZZZZ</name>
<accession>A0A645GZB3</accession>